<dbReference type="Proteomes" id="UP001198983">
    <property type="component" value="Chromosome"/>
</dbReference>
<dbReference type="PROSITE" id="PS50931">
    <property type="entry name" value="HTH_LYSR"/>
    <property type="match status" value="1"/>
</dbReference>
<evidence type="ECO:0000256" key="4">
    <source>
        <dbReference type="ARBA" id="ARBA00023163"/>
    </source>
</evidence>
<dbReference type="InterPro" id="IPR050950">
    <property type="entry name" value="HTH-type_LysR_regulators"/>
</dbReference>
<name>A0AAX2ZEP4_9FIRM</name>
<dbReference type="KEGG" id="tem:JW646_14690"/>
<dbReference type="SUPFAM" id="SSF46785">
    <property type="entry name" value="Winged helix' DNA-binding domain"/>
    <property type="match status" value="1"/>
</dbReference>
<dbReference type="InterPro" id="IPR000847">
    <property type="entry name" value="LysR_HTH_N"/>
</dbReference>
<dbReference type="PANTHER" id="PTHR30419">
    <property type="entry name" value="HTH-TYPE TRANSCRIPTIONAL REGULATOR YBHD"/>
    <property type="match status" value="1"/>
</dbReference>
<dbReference type="GO" id="GO:0005829">
    <property type="term" value="C:cytosol"/>
    <property type="evidence" value="ECO:0007669"/>
    <property type="project" value="TreeGrafter"/>
</dbReference>
<dbReference type="Pfam" id="PF00126">
    <property type="entry name" value="HTH_1"/>
    <property type="match status" value="1"/>
</dbReference>
<dbReference type="PRINTS" id="PR00039">
    <property type="entry name" value="HTHLYSR"/>
</dbReference>
<dbReference type="GO" id="GO:0003700">
    <property type="term" value="F:DNA-binding transcription factor activity"/>
    <property type="evidence" value="ECO:0007669"/>
    <property type="project" value="InterPro"/>
</dbReference>
<sequence length="297" mass="33809">MNLYHLRYFVTLAHLEHYTKAAQQLSITQPSLSNAISLLEEELGIRLFEKEGRNVVLTKYGKIFLNSVEESLDILDSSVKELKNVGMGKGKIDLGFLRALGTEFIPKICQNFLDENTNKDIKFNFNTASTTSDIIEGLKNRNYDIAFCSKIEKEANIDFTPVANQKLVLIVSLDHPLASKDSVDLRETITYPQIIFSEKSGLRPIIDNLFKKINEKPSISYEVEEDQVIAGLVAKNFGIAIVPYMNILNFLDVKSLDINYPSWERNFYIANLKDSYLSPAVREFKNFVITNYSKSQI</sequence>
<dbReference type="SUPFAM" id="SSF53850">
    <property type="entry name" value="Periplasmic binding protein-like II"/>
    <property type="match status" value="1"/>
</dbReference>
<dbReference type="InterPro" id="IPR005119">
    <property type="entry name" value="LysR_subst-bd"/>
</dbReference>
<dbReference type="Gene3D" id="1.10.10.10">
    <property type="entry name" value="Winged helix-like DNA-binding domain superfamily/Winged helix DNA-binding domain"/>
    <property type="match status" value="1"/>
</dbReference>
<dbReference type="CDD" id="cd08434">
    <property type="entry name" value="PBP2_GltC_like"/>
    <property type="match status" value="1"/>
</dbReference>
<reference evidence="6 7" key="1">
    <citation type="journal article" date="2023" name="Int. J. Syst. Evol. Microbiol.">
        <title>Terrisporobacter hibernicus sp. nov., isolated from bovine faeces in Northern Ireland.</title>
        <authorList>
            <person name="Mitchell M."/>
            <person name="Nguyen S.V."/>
            <person name="Connor M."/>
            <person name="Fairley D.J."/>
            <person name="Donoghue O."/>
            <person name="Marshall H."/>
            <person name="Koolman L."/>
            <person name="McMullan G."/>
            <person name="Schaffer K.E."/>
            <person name="McGrath J.W."/>
            <person name="Fanning S."/>
        </authorList>
    </citation>
    <scope>NUCLEOTIDE SEQUENCE [LARGE SCALE GENOMIC DNA]</scope>
    <source>
        <strain evidence="6 7">MCA3</strain>
    </source>
</reference>
<evidence type="ECO:0000313" key="7">
    <source>
        <dbReference type="Proteomes" id="UP001198983"/>
    </source>
</evidence>
<evidence type="ECO:0000256" key="3">
    <source>
        <dbReference type="ARBA" id="ARBA00023125"/>
    </source>
</evidence>
<evidence type="ECO:0000259" key="5">
    <source>
        <dbReference type="PROSITE" id="PS50931"/>
    </source>
</evidence>
<accession>A0AAX2ZEP4</accession>
<dbReference type="FunFam" id="1.10.10.10:FF:000001">
    <property type="entry name" value="LysR family transcriptional regulator"/>
    <property type="match status" value="1"/>
</dbReference>
<dbReference type="RefSeq" id="WP_148556289.1">
    <property type="nucleotide sequence ID" value="NZ_CP081135.1"/>
</dbReference>
<evidence type="ECO:0000313" key="6">
    <source>
        <dbReference type="EMBL" id="UEL46872.1"/>
    </source>
</evidence>
<keyword evidence="7" id="KW-1185">Reference proteome</keyword>
<evidence type="ECO:0000256" key="1">
    <source>
        <dbReference type="ARBA" id="ARBA00009437"/>
    </source>
</evidence>
<dbReference type="InterPro" id="IPR036390">
    <property type="entry name" value="WH_DNA-bd_sf"/>
</dbReference>
<dbReference type="AlphaFoldDB" id="A0AAX2ZEP4"/>
<evidence type="ECO:0000256" key="2">
    <source>
        <dbReference type="ARBA" id="ARBA00023015"/>
    </source>
</evidence>
<keyword evidence="4" id="KW-0804">Transcription</keyword>
<proteinExistence type="inferred from homology"/>
<dbReference type="InterPro" id="IPR036388">
    <property type="entry name" value="WH-like_DNA-bd_sf"/>
</dbReference>
<comment type="similarity">
    <text evidence="1">Belongs to the LysR transcriptional regulatory family.</text>
</comment>
<dbReference type="Gene3D" id="3.40.190.290">
    <property type="match status" value="1"/>
</dbReference>
<dbReference type="EMBL" id="CP081135">
    <property type="protein sequence ID" value="UEL46872.1"/>
    <property type="molecule type" value="Genomic_DNA"/>
</dbReference>
<keyword evidence="2" id="KW-0805">Transcription regulation</keyword>
<protein>
    <submittedName>
        <fullName evidence="6">LysR family transcriptional regulator</fullName>
    </submittedName>
</protein>
<dbReference type="GO" id="GO:0003677">
    <property type="term" value="F:DNA binding"/>
    <property type="evidence" value="ECO:0007669"/>
    <property type="project" value="UniProtKB-KW"/>
</dbReference>
<gene>
    <name evidence="6" type="ORF">JW646_14690</name>
</gene>
<organism evidence="6 7">
    <name type="scientific">Terrisporobacter hibernicus</name>
    <dbReference type="NCBI Taxonomy" id="2813371"/>
    <lineage>
        <taxon>Bacteria</taxon>
        <taxon>Bacillati</taxon>
        <taxon>Bacillota</taxon>
        <taxon>Clostridia</taxon>
        <taxon>Peptostreptococcales</taxon>
        <taxon>Peptostreptococcaceae</taxon>
        <taxon>Terrisporobacter</taxon>
    </lineage>
</organism>
<feature type="domain" description="HTH lysR-type" evidence="5">
    <location>
        <begin position="1"/>
        <end position="58"/>
    </location>
</feature>
<dbReference type="PANTHER" id="PTHR30419:SF28">
    <property type="entry name" value="HTH-TYPE TRANSCRIPTIONAL REGULATOR BSDA"/>
    <property type="match status" value="1"/>
</dbReference>
<keyword evidence="3" id="KW-0238">DNA-binding</keyword>
<dbReference type="Pfam" id="PF03466">
    <property type="entry name" value="LysR_substrate"/>
    <property type="match status" value="1"/>
</dbReference>